<keyword evidence="3" id="KW-0288">FMN</keyword>
<dbReference type="NCBIfam" id="TIGR00421">
    <property type="entry name" value="ubiX_pad"/>
    <property type="match status" value="1"/>
</dbReference>
<name>A0A3B0ZAT8_9ZZZZ</name>
<dbReference type="InterPro" id="IPR036551">
    <property type="entry name" value="Flavin_trans-like"/>
</dbReference>
<evidence type="ECO:0000256" key="6">
    <source>
        <dbReference type="ARBA" id="ARBA00066834"/>
    </source>
</evidence>
<dbReference type="InterPro" id="IPR003382">
    <property type="entry name" value="Flavoprotein"/>
</dbReference>
<dbReference type="SUPFAM" id="SSF52507">
    <property type="entry name" value="Homo-oligomeric flavin-containing Cys decarboxylases, HFCD"/>
    <property type="match status" value="1"/>
</dbReference>
<sequence>MSRNSITLAMTGASGAQYGLRLLQCLLEADEQVYLMVSAPAQVVLAMETDLKVPGSPKEMQAFFTTLYNARPEQLKVYGKEQWSSPVASGSGASRAMVVCPCTSAMLSAVATGTSRSLMERAADVAIKEQRKLILVHRETPLSAIHLENMLKLARLGVTILPANPGFYQEPKTIDDLVDFIVARILDHLAIEHTLLPRWGEQ</sequence>
<evidence type="ECO:0000256" key="1">
    <source>
        <dbReference type="ARBA" id="ARBA00022602"/>
    </source>
</evidence>
<dbReference type="Pfam" id="PF02441">
    <property type="entry name" value="Flavoprotein"/>
    <property type="match status" value="1"/>
</dbReference>
<keyword evidence="1" id="KW-0637">Prenyltransferase</keyword>
<reference evidence="8" key="1">
    <citation type="submission" date="2018-06" db="EMBL/GenBank/DDBJ databases">
        <authorList>
            <person name="Zhirakovskaya E."/>
        </authorList>
    </citation>
    <scope>NUCLEOTIDE SEQUENCE</scope>
</reference>
<evidence type="ECO:0000256" key="4">
    <source>
        <dbReference type="ARBA" id="ARBA00022679"/>
    </source>
</evidence>
<keyword evidence="2" id="KW-0285">Flavoprotein</keyword>
<organism evidence="8">
    <name type="scientific">hydrothermal vent metagenome</name>
    <dbReference type="NCBI Taxonomy" id="652676"/>
    <lineage>
        <taxon>unclassified sequences</taxon>
        <taxon>metagenomes</taxon>
        <taxon>ecological metagenomes</taxon>
    </lineage>
</organism>
<protein>
    <recommendedName>
        <fullName evidence="6">flavin prenyltransferase</fullName>
        <ecNumber evidence="6">2.5.1.129</ecNumber>
    </recommendedName>
</protein>
<accession>A0A3B0ZAT8</accession>
<gene>
    <name evidence="8" type="ORF">MNBD_GAMMA17-1471</name>
</gene>
<dbReference type="Gene3D" id="3.40.50.1950">
    <property type="entry name" value="Flavin prenyltransferase-like"/>
    <property type="match status" value="1"/>
</dbReference>
<evidence type="ECO:0000256" key="2">
    <source>
        <dbReference type="ARBA" id="ARBA00022630"/>
    </source>
</evidence>
<dbReference type="GO" id="GO:0016831">
    <property type="term" value="F:carboxy-lyase activity"/>
    <property type="evidence" value="ECO:0007669"/>
    <property type="project" value="TreeGrafter"/>
</dbReference>
<keyword evidence="4 8" id="KW-0808">Transferase</keyword>
<dbReference type="HAMAP" id="MF_01984">
    <property type="entry name" value="ubiX_pad"/>
    <property type="match status" value="1"/>
</dbReference>
<evidence type="ECO:0000256" key="3">
    <source>
        <dbReference type="ARBA" id="ARBA00022643"/>
    </source>
</evidence>
<comment type="similarity">
    <text evidence="5">Belongs to the UbiX/PAD1 family.</text>
</comment>
<evidence type="ECO:0000313" key="8">
    <source>
        <dbReference type="EMBL" id="VAW90515.1"/>
    </source>
</evidence>
<dbReference type="GO" id="GO:0106141">
    <property type="term" value="F:flavin prenyltransferase activity"/>
    <property type="evidence" value="ECO:0007669"/>
    <property type="project" value="UniProtKB-EC"/>
</dbReference>
<feature type="domain" description="Flavoprotein" evidence="7">
    <location>
        <begin position="5"/>
        <end position="189"/>
    </location>
</feature>
<evidence type="ECO:0000256" key="5">
    <source>
        <dbReference type="ARBA" id="ARBA00060793"/>
    </source>
</evidence>
<proteinExistence type="inferred from homology"/>
<dbReference type="PANTHER" id="PTHR43374">
    <property type="entry name" value="FLAVIN PRENYLTRANSFERASE"/>
    <property type="match status" value="1"/>
</dbReference>
<dbReference type="PANTHER" id="PTHR43374:SF1">
    <property type="entry name" value="FLAVIN PRENYLTRANSFERASE PAD1, MITOCHONDRIAL"/>
    <property type="match status" value="1"/>
</dbReference>
<dbReference type="InterPro" id="IPR004507">
    <property type="entry name" value="UbiX-like"/>
</dbReference>
<evidence type="ECO:0000259" key="7">
    <source>
        <dbReference type="Pfam" id="PF02441"/>
    </source>
</evidence>
<dbReference type="AlphaFoldDB" id="A0A3B0ZAT8"/>
<dbReference type="EMBL" id="UOFQ01000202">
    <property type="protein sequence ID" value="VAW90515.1"/>
    <property type="molecule type" value="Genomic_DNA"/>
</dbReference>
<dbReference type="EC" id="2.5.1.129" evidence="6"/>
<dbReference type="FunFam" id="3.40.50.1950:FF:000001">
    <property type="entry name" value="Flavin prenyltransferase UbiX"/>
    <property type="match status" value="1"/>
</dbReference>